<organism evidence="2 3">
    <name type="scientific">Methylobacterium adhaesivum</name>
    <dbReference type="NCBI Taxonomy" id="333297"/>
    <lineage>
        <taxon>Bacteria</taxon>
        <taxon>Pseudomonadati</taxon>
        <taxon>Pseudomonadota</taxon>
        <taxon>Alphaproteobacteria</taxon>
        <taxon>Hyphomicrobiales</taxon>
        <taxon>Methylobacteriaceae</taxon>
        <taxon>Methylobacterium</taxon>
    </lineage>
</organism>
<dbReference type="Proteomes" id="UP001224644">
    <property type="component" value="Unassembled WGS sequence"/>
</dbReference>
<dbReference type="RefSeq" id="WP_238228383.1">
    <property type="nucleotide sequence ID" value="NZ_BPQD01000045.1"/>
</dbReference>
<evidence type="ECO:0000256" key="1">
    <source>
        <dbReference type="SAM" id="MobiDB-lite"/>
    </source>
</evidence>
<comment type="caution">
    <text evidence="2">The sequence shown here is derived from an EMBL/GenBank/DDBJ whole genome shotgun (WGS) entry which is preliminary data.</text>
</comment>
<evidence type="ECO:0000313" key="3">
    <source>
        <dbReference type="Proteomes" id="UP001224644"/>
    </source>
</evidence>
<name>A0ABT8BIL0_9HYPH</name>
<protein>
    <submittedName>
        <fullName evidence="2">Uncharacterized protein</fullName>
    </submittedName>
</protein>
<accession>A0ABT8BIL0</accession>
<reference evidence="3" key="1">
    <citation type="journal article" date="2019" name="Int. J. Syst. Evol. Microbiol.">
        <title>The Global Catalogue of Microorganisms (GCM) 10K type strain sequencing project: providing services to taxonomists for standard genome sequencing and annotation.</title>
        <authorList>
            <consortium name="The Broad Institute Genomics Platform"/>
            <consortium name="The Broad Institute Genome Sequencing Center for Infectious Disease"/>
            <person name="Wu L."/>
            <person name="Ma J."/>
        </authorList>
    </citation>
    <scope>NUCLEOTIDE SEQUENCE [LARGE SCALE GENOMIC DNA]</scope>
    <source>
        <strain evidence="3">CECT 7069</strain>
    </source>
</reference>
<sequence length="49" mass="4776">MGRGRGRSGGGGRHSPHGSVASRAGMGHAAATLARLDIRVAGITRPAGA</sequence>
<feature type="region of interest" description="Disordered" evidence="1">
    <location>
        <begin position="1"/>
        <end position="27"/>
    </location>
</feature>
<proteinExistence type="predicted"/>
<keyword evidence="3" id="KW-1185">Reference proteome</keyword>
<dbReference type="EMBL" id="JAUFPX010000015">
    <property type="protein sequence ID" value="MDN3592002.1"/>
    <property type="molecule type" value="Genomic_DNA"/>
</dbReference>
<evidence type="ECO:0000313" key="2">
    <source>
        <dbReference type="EMBL" id="MDN3592002.1"/>
    </source>
</evidence>
<gene>
    <name evidence="2" type="ORF">QWZ12_15490</name>
</gene>